<organism evidence="2 3">
    <name type="scientific">Caenorhabditis briggsae</name>
    <dbReference type="NCBI Taxonomy" id="6238"/>
    <lineage>
        <taxon>Eukaryota</taxon>
        <taxon>Metazoa</taxon>
        <taxon>Ecdysozoa</taxon>
        <taxon>Nematoda</taxon>
        <taxon>Chromadorea</taxon>
        <taxon>Rhabditida</taxon>
        <taxon>Rhabditina</taxon>
        <taxon>Rhabditomorpha</taxon>
        <taxon>Rhabditoidea</taxon>
        <taxon>Rhabditidae</taxon>
        <taxon>Peloderinae</taxon>
        <taxon>Caenorhabditis</taxon>
    </lineage>
</organism>
<feature type="region of interest" description="Disordered" evidence="1">
    <location>
        <begin position="79"/>
        <end position="108"/>
    </location>
</feature>
<dbReference type="AlphaFoldDB" id="A0AAE8ZR87"/>
<reference evidence="2 3" key="1">
    <citation type="submission" date="2022-05" db="EMBL/GenBank/DDBJ databases">
        <title>Chromosome-level reference genomes for two strains of Caenorhabditis briggsae: an improved platform for comparative genomics.</title>
        <authorList>
            <person name="Stevens L."/>
            <person name="Andersen E.C."/>
        </authorList>
    </citation>
    <scope>NUCLEOTIDE SEQUENCE [LARGE SCALE GENOMIC DNA]</scope>
    <source>
        <strain evidence="2">QX1410_ONT</strain>
        <tissue evidence="2">Whole-organism</tissue>
    </source>
</reference>
<sequence length="108" mass="13147">MMNQAKAYEMSLKQAIEQRDSRILSLEHNIHSLKEHLNEQMRKNKCLENYMKEKGYYVVKYDQDSEKLKRILENKKIRDHMRAQNEKTPIKRRMSDEHDIETPTKIKK</sequence>
<accession>A0AAE8ZR87</accession>
<evidence type="ECO:0000313" key="2">
    <source>
        <dbReference type="EMBL" id="ULT83103.1"/>
    </source>
</evidence>
<name>A0AAE8ZR87_CAEBR</name>
<dbReference type="EMBL" id="CP090896">
    <property type="protein sequence ID" value="ULT83103.1"/>
    <property type="molecule type" value="Genomic_DNA"/>
</dbReference>
<gene>
    <name evidence="2" type="ORF">L3Y34_012389</name>
</gene>
<protein>
    <submittedName>
        <fullName evidence="2">Uncharacterized protein</fullName>
    </submittedName>
</protein>
<dbReference type="Proteomes" id="UP000827892">
    <property type="component" value="Chromosome X"/>
</dbReference>
<evidence type="ECO:0000313" key="3">
    <source>
        <dbReference type="Proteomes" id="UP000827892"/>
    </source>
</evidence>
<evidence type="ECO:0000256" key="1">
    <source>
        <dbReference type="SAM" id="MobiDB-lite"/>
    </source>
</evidence>
<proteinExistence type="predicted"/>